<dbReference type="InterPro" id="IPR000866">
    <property type="entry name" value="AhpC/TSA"/>
</dbReference>
<gene>
    <name evidence="3" type="ORF">G5B37_14740</name>
</gene>
<feature type="domain" description="Alkyl hydroperoxide reductase subunit C/ Thiol specific antioxidant" evidence="2">
    <location>
        <begin position="83"/>
        <end position="195"/>
    </location>
</feature>
<dbReference type="EMBL" id="CP049057">
    <property type="protein sequence ID" value="QIE60766.1"/>
    <property type="molecule type" value="Genomic_DNA"/>
</dbReference>
<evidence type="ECO:0000259" key="2">
    <source>
        <dbReference type="Pfam" id="PF00578"/>
    </source>
</evidence>
<evidence type="ECO:0000256" key="1">
    <source>
        <dbReference type="SAM" id="SignalP"/>
    </source>
</evidence>
<accession>A0A6G6GQA3</accession>
<dbReference type="GO" id="GO:0016209">
    <property type="term" value="F:antioxidant activity"/>
    <property type="evidence" value="ECO:0007669"/>
    <property type="project" value="InterPro"/>
</dbReference>
<dbReference type="Proteomes" id="UP000505306">
    <property type="component" value="Chromosome"/>
</dbReference>
<dbReference type="AlphaFoldDB" id="A0A6G6GQA3"/>
<feature type="signal peptide" evidence="1">
    <location>
        <begin position="1"/>
        <end position="18"/>
    </location>
</feature>
<evidence type="ECO:0000313" key="4">
    <source>
        <dbReference type="Proteomes" id="UP000505306"/>
    </source>
</evidence>
<dbReference type="SUPFAM" id="SSF52833">
    <property type="entry name" value="Thioredoxin-like"/>
    <property type="match status" value="1"/>
</dbReference>
<reference evidence="3 4" key="1">
    <citation type="submission" date="2020-02" db="EMBL/GenBank/DDBJ databases">
        <title>Complete genome sequence of Flavobacteriaceae bacterium.</title>
        <authorList>
            <person name="Kim S.-J."/>
            <person name="Kim Y.-S."/>
            <person name="Kim K.-H."/>
        </authorList>
    </citation>
    <scope>NUCLEOTIDE SEQUENCE [LARGE SCALE GENOMIC DNA]</scope>
    <source>
        <strain evidence="3 4">RR4-40</strain>
    </source>
</reference>
<feature type="chain" id="PRO_5026271775" evidence="1">
    <location>
        <begin position="19"/>
        <end position="245"/>
    </location>
</feature>
<evidence type="ECO:0000313" key="3">
    <source>
        <dbReference type="EMBL" id="QIE60766.1"/>
    </source>
</evidence>
<dbReference type="Gene3D" id="3.40.30.10">
    <property type="entry name" value="Glutaredoxin"/>
    <property type="match status" value="1"/>
</dbReference>
<keyword evidence="4" id="KW-1185">Reference proteome</keyword>
<dbReference type="InterPro" id="IPR036249">
    <property type="entry name" value="Thioredoxin-like_sf"/>
</dbReference>
<organism evidence="3 4">
    <name type="scientific">Rasiella rasia</name>
    <dbReference type="NCBI Taxonomy" id="2744027"/>
    <lineage>
        <taxon>Bacteria</taxon>
        <taxon>Pseudomonadati</taxon>
        <taxon>Bacteroidota</taxon>
        <taxon>Flavobacteriia</taxon>
        <taxon>Flavobacteriales</taxon>
        <taxon>Flavobacteriaceae</taxon>
        <taxon>Rasiella</taxon>
    </lineage>
</organism>
<dbReference type="KEGG" id="mgel:G5B37_14740"/>
<name>A0A6G6GQA3_9FLAO</name>
<dbReference type="Pfam" id="PF00578">
    <property type="entry name" value="AhpC-TSA"/>
    <property type="match status" value="1"/>
</dbReference>
<proteinExistence type="predicted"/>
<dbReference type="GO" id="GO:0016491">
    <property type="term" value="F:oxidoreductase activity"/>
    <property type="evidence" value="ECO:0007669"/>
    <property type="project" value="InterPro"/>
</dbReference>
<dbReference type="RefSeq" id="WP_164680777.1">
    <property type="nucleotide sequence ID" value="NZ_CP049057.1"/>
</dbReference>
<protein>
    <submittedName>
        <fullName evidence="3">Redoxin domain-containing protein</fullName>
    </submittedName>
</protein>
<keyword evidence="1" id="KW-0732">Signal</keyword>
<sequence>MSRKLLLLTFLISFSAFSQDTLNAPVTSKDTLVKPMFSQEITKNINKYVKQSQLAYHDQDYVRADFLYDSLVTHVILNTYLDNFKVKKRSGKQIEFNDFKKPMILLSTASWCTPGSGTIPALNEIAHTYGKNIDFVVLYWDTKKNARKASKDFSSNIQVIYVDELENKSVDIVKDMKHTLGLPTCYLLDENKKIIDIRRTVIHPYHTDYQTSFDDNYTAFYAGVQLLHRTVTIETSLEVIGVDKN</sequence>